<protein>
    <submittedName>
        <fullName evidence="2">Uncharacterized protein</fullName>
    </submittedName>
</protein>
<dbReference type="OrthoDB" id="10593598at2759"/>
<evidence type="ECO:0000313" key="3">
    <source>
        <dbReference type="Proteomes" id="UP000439903"/>
    </source>
</evidence>
<reference evidence="2 3" key="1">
    <citation type="journal article" date="2019" name="Environ. Microbiol.">
        <title>At the nexus of three kingdoms: the genome of the mycorrhizal fungus Gigaspora margarita provides insights into plant, endobacterial and fungal interactions.</title>
        <authorList>
            <person name="Venice F."/>
            <person name="Ghignone S."/>
            <person name="Salvioli di Fossalunga A."/>
            <person name="Amselem J."/>
            <person name="Novero M."/>
            <person name="Xianan X."/>
            <person name="Sedzielewska Toro K."/>
            <person name="Morin E."/>
            <person name="Lipzen A."/>
            <person name="Grigoriev I.V."/>
            <person name="Henrissat B."/>
            <person name="Martin F.M."/>
            <person name="Bonfante P."/>
        </authorList>
    </citation>
    <scope>NUCLEOTIDE SEQUENCE [LARGE SCALE GENOMIC DNA]</scope>
    <source>
        <strain evidence="2 3">BEG34</strain>
    </source>
</reference>
<evidence type="ECO:0000313" key="2">
    <source>
        <dbReference type="EMBL" id="KAF0465228.1"/>
    </source>
</evidence>
<dbReference type="Proteomes" id="UP000439903">
    <property type="component" value="Unassembled WGS sequence"/>
</dbReference>
<proteinExistence type="predicted"/>
<comment type="caution">
    <text evidence="2">The sequence shown here is derived from an EMBL/GenBank/DDBJ whole genome shotgun (WGS) entry which is preliminary data.</text>
</comment>
<evidence type="ECO:0000256" key="1">
    <source>
        <dbReference type="SAM" id="MobiDB-lite"/>
    </source>
</evidence>
<sequence>MCNGKGKAEAETIVQELYYDINSSYQPTSVTMRDKDNDLSSSDNDSDNDIFKALEDDNEEFMNGTEEEDEVYHYLQKKNRSKRRSVKVVVS</sequence>
<dbReference type="AlphaFoldDB" id="A0A8H3XJK8"/>
<organism evidence="2 3">
    <name type="scientific">Gigaspora margarita</name>
    <dbReference type="NCBI Taxonomy" id="4874"/>
    <lineage>
        <taxon>Eukaryota</taxon>
        <taxon>Fungi</taxon>
        <taxon>Fungi incertae sedis</taxon>
        <taxon>Mucoromycota</taxon>
        <taxon>Glomeromycotina</taxon>
        <taxon>Glomeromycetes</taxon>
        <taxon>Diversisporales</taxon>
        <taxon>Gigasporaceae</taxon>
        <taxon>Gigaspora</taxon>
    </lineage>
</organism>
<keyword evidence="3" id="KW-1185">Reference proteome</keyword>
<feature type="region of interest" description="Disordered" evidence="1">
    <location>
        <begin position="27"/>
        <end position="48"/>
    </location>
</feature>
<name>A0A8H3XJK8_GIGMA</name>
<dbReference type="EMBL" id="WTPW01000976">
    <property type="protein sequence ID" value="KAF0465228.1"/>
    <property type="molecule type" value="Genomic_DNA"/>
</dbReference>
<gene>
    <name evidence="2" type="ORF">F8M41_026298</name>
</gene>
<accession>A0A8H3XJK8</accession>